<comment type="caution">
    <text evidence="1">The sequence shown here is derived from an EMBL/GenBank/DDBJ whole genome shotgun (WGS) entry which is preliminary data.</text>
</comment>
<proteinExistence type="predicted"/>
<dbReference type="PROSITE" id="PS51257">
    <property type="entry name" value="PROKAR_LIPOPROTEIN"/>
    <property type="match status" value="1"/>
</dbReference>
<name>A0A843VQ47_COLES</name>
<gene>
    <name evidence="1" type="ORF">Taro_029815</name>
</gene>
<dbReference type="AlphaFoldDB" id="A0A843VQ47"/>
<accession>A0A843VQ47</accession>
<sequence length="61" mass="6876">MLKYSSKTLMAGPSSCQGFAGCGKRPRRREIRGEKADQSFFLRGLSIRLPQPKSEMKQSIE</sequence>
<evidence type="ECO:0000313" key="1">
    <source>
        <dbReference type="EMBL" id="MQL97126.1"/>
    </source>
</evidence>
<organism evidence="1 2">
    <name type="scientific">Colocasia esculenta</name>
    <name type="common">Wild taro</name>
    <name type="synonym">Arum esculentum</name>
    <dbReference type="NCBI Taxonomy" id="4460"/>
    <lineage>
        <taxon>Eukaryota</taxon>
        <taxon>Viridiplantae</taxon>
        <taxon>Streptophyta</taxon>
        <taxon>Embryophyta</taxon>
        <taxon>Tracheophyta</taxon>
        <taxon>Spermatophyta</taxon>
        <taxon>Magnoliopsida</taxon>
        <taxon>Liliopsida</taxon>
        <taxon>Araceae</taxon>
        <taxon>Aroideae</taxon>
        <taxon>Colocasieae</taxon>
        <taxon>Colocasia</taxon>
    </lineage>
</organism>
<keyword evidence="2" id="KW-1185">Reference proteome</keyword>
<dbReference type="Proteomes" id="UP000652761">
    <property type="component" value="Unassembled WGS sequence"/>
</dbReference>
<protein>
    <submittedName>
        <fullName evidence="1">Uncharacterized protein</fullName>
    </submittedName>
</protein>
<dbReference type="EMBL" id="NMUH01002005">
    <property type="protein sequence ID" value="MQL97126.1"/>
    <property type="molecule type" value="Genomic_DNA"/>
</dbReference>
<evidence type="ECO:0000313" key="2">
    <source>
        <dbReference type="Proteomes" id="UP000652761"/>
    </source>
</evidence>
<reference evidence="1" key="1">
    <citation type="submission" date="2017-07" db="EMBL/GenBank/DDBJ databases">
        <title>Taro Niue Genome Assembly and Annotation.</title>
        <authorList>
            <person name="Atibalentja N."/>
            <person name="Keating K."/>
            <person name="Fields C.J."/>
        </authorList>
    </citation>
    <scope>NUCLEOTIDE SEQUENCE</scope>
    <source>
        <strain evidence="1">Niue_2</strain>
        <tissue evidence="1">Leaf</tissue>
    </source>
</reference>